<evidence type="ECO:0000313" key="2">
    <source>
        <dbReference type="EMBL" id="BCG46370.1"/>
    </source>
</evidence>
<reference evidence="2 3" key="1">
    <citation type="submission" date="2020-06" db="EMBL/GenBank/DDBJ databases">
        <title>Interaction of electrochemicaly active bacteria, Geobacter bremensis R4 on different carbon anode.</title>
        <authorList>
            <person name="Meng L."/>
            <person name="Yoshida N."/>
        </authorList>
    </citation>
    <scope>NUCLEOTIDE SEQUENCE [LARGE SCALE GENOMIC DNA]</scope>
    <source>
        <strain evidence="2 3">R4</strain>
    </source>
</reference>
<accession>A0A6S6LZE7</accession>
<dbReference type="KEGG" id="gbn:GEOBRER4_11200"/>
<dbReference type="SMART" id="SM00014">
    <property type="entry name" value="acidPPc"/>
    <property type="match status" value="1"/>
</dbReference>
<dbReference type="PANTHER" id="PTHR14969:SF13">
    <property type="entry name" value="AT30094P"/>
    <property type="match status" value="1"/>
</dbReference>
<feature type="domain" description="Phosphatidic acid phosphatase type 2/haloperoxidase" evidence="1">
    <location>
        <begin position="114"/>
        <end position="223"/>
    </location>
</feature>
<dbReference type="Pfam" id="PF01569">
    <property type="entry name" value="PAP2"/>
    <property type="match status" value="1"/>
</dbReference>
<sequence>MFPSPLYAGETLFNSGAAIKEELGRLGSEGKLFLKAPVDPYLVQTGAAAGLFTVAYIFDKQLSSNGTHHGVLRGITDVGSDASNPFLHLGVAAAVYTAGAASGNDGVMELGEEMGEALVLADSATFVLKGAIGRGRPYQTESKSSFRPFQYRGGYDSLPSMHTASSFALAHVAASHSESFSAKLACYAAAGVAGFSRVYQGKHWASDVLVGAAIGELAGDAVTRYRALQPGKVSIAPMTIDGNPALALMGKF</sequence>
<dbReference type="PANTHER" id="PTHR14969">
    <property type="entry name" value="SPHINGOSINE-1-PHOSPHATE PHOSPHOHYDROLASE"/>
    <property type="match status" value="1"/>
</dbReference>
<dbReference type="RefSeq" id="WP_226377896.1">
    <property type="nucleotide sequence ID" value="NZ_AP023213.1"/>
</dbReference>
<dbReference type="EMBL" id="AP023213">
    <property type="protein sequence ID" value="BCG46370.1"/>
    <property type="molecule type" value="Genomic_DNA"/>
</dbReference>
<proteinExistence type="predicted"/>
<name>A0A6S6LZE7_9BACT</name>
<gene>
    <name evidence="2" type="ORF">GEOBRER4_n1165</name>
</gene>
<protein>
    <submittedName>
        <fullName evidence="2">Putative membrane-associated phospholipid phosphatase, PAP2 superfamily</fullName>
    </submittedName>
</protein>
<dbReference type="AlphaFoldDB" id="A0A6S6LZE7"/>
<organism evidence="2 3">
    <name type="scientific">Citrifermentans bremense</name>
    <dbReference type="NCBI Taxonomy" id="60035"/>
    <lineage>
        <taxon>Bacteria</taxon>
        <taxon>Pseudomonadati</taxon>
        <taxon>Thermodesulfobacteriota</taxon>
        <taxon>Desulfuromonadia</taxon>
        <taxon>Geobacterales</taxon>
        <taxon>Geobacteraceae</taxon>
        <taxon>Citrifermentans</taxon>
    </lineage>
</organism>
<evidence type="ECO:0000259" key="1">
    <source>
        <dbReference type="SMART" id="SM00014"/>
    </source>
</evidence>
<dbReference type="InterPro" id="IPR000326">
    <property type="entry name" value="PAP2/HPO"/>
</dbReference>
<dbReference type="Proteomes" id="UP000515472">
    <property type="component" value="Chromosome"/>
</dbReference>
<dbReference type="SUPFAM" id="SSF48317">
    <property type="entry name" value="Acid phosphatase/Vanadium-dependent haloperoxidase"/>
    <property type="match status" value="1"/>
</dbReference>
<keyword evidence="3" id="KW-1185">Reference proteome</keyword>
<evidence type="ECO:0000313" key="3">
    <source>
        <dbReference type="Proteomes" id="UP000515472"/>
    </source>
</evidence>
<dbReference type="InterPro" id="IPR036938">
    <property type="entry name" value="PAP2/HPO_sf"/>
</dbReference>
<dbReference type="Gene3D" id="1.20.144.10">
    <property type="entry name" value="Phosphatidic acid phosphatase type 2/haloperoxidase"/>
    <property type="match status" value="1"/>
</dbReference>